<comment type="caution">
    <text evidence="11">The sequence shown here is derived from an EMBL/GenBank/DDBJ whole genome shotgun (WGS) entry which is preliminary data.</text>
</comment>
<dbReference type="EMBL" id="BPLQ01012875">
    <property type="protein sequence ID" value="GIY68491.1"/>
    <property type="molecule type" value="Genomic_DNA"/>
</dbReference>
<dbReference type="PANTHER" id="PTHR11751">
    <property type="entry name" value="ALANINE AMINOTRANSFERASE"/>
    <property type="match status" value="1"/>
</dbReference>
<accession>A0AAV4VF09</accession>
<comment type="similarity">
    <text evidence="7">Belongs to the class-I pyridoxal-phosphate-dependent aminotransferase family. Alanine aminotransferase subfamily.</text>
</comment>
<dbReference type="InterPro" id="IPR015422">
    <property type="entry name" value="PyrdxlP-dep_Trfase_small"/>
</dbReference>
<evidence type="ECO:0000256" key="5">
    <source>
        <dbReference type="ARBA" id="ARBA00022898"/>
    </source>
</evidence>
<reference evidence="11 12" key="1">
    <citation type="submission" date="2021-06" db="EMBL/GenBank/DDBJ databases">
        <title>Caerostris darwini draft genome.</title>
        <authorList>
            <person name="Kono N."/>
            <person name="Arakawa K."/>
        </authorList>
    </citation>
    <scope>NUCLEOTIDE SEQUENCE [LARGE SCALE GENOMIC DNA]</scope>
</reference>
<name>A0AAV4VF09_9ARAC</name>
<comment type="catalytic activity">
    <reaction evidence="9">
        <text>L-alanine + 2-oxoglutarate = pyruvate + L-glutamate</text>
        <dbReference type="Rhea" id="RHEA:19453"/>
        <dbReference type="ChEBI" id="CHEBI:15361"/>
        <dbReference type="ChEBI" id="CHEBI:16810"/>
        <dbReference type="ChEBI" id="CHEBI:29985"/>
        <dbReference type="ChEBI" id="CHEBI:57972"/>
        <dbReference type="EC" id="2.6.1.2"/>
    </reaction>
</comment>
<evidence type="ECO:0000256" key="3">
    <source>
        <dbReference type="ARBA" id="ARBA00022576"/>
    </source>
</evidence>
<dbReference type="InterPro" id="IPR045088">
    <property type="entry name" value="ALAT1/2-like"/>
</dbReference>
<evidence type="ECO:0000259" key="10">
    <source>
        <dbReference type="Pfam" id="PF00155"/>
    </source>
</evidence>
<sequence length="533" mass="59430">MFVITKHCMLFSTARRRLGVHLAHVCEDLALSSKTNVHGALKSRSSVAGFHTGSKMDSRTVTADNMNPHLIKMEYAVRGPLVIRATEIEKELKKGVKKPFNEVIRANIGDCHAMGQKPLTFIRQVITLCAYPSLMNDDQFPDDVKKRAQDILDSCGGKSVGAYSDSTGVEVIKQHVAKYIERRDGFPSNPLDIILSTGASEGVKCVLSMLNHPKNGKPPGVMIPIPQYPLYSATLAEYGMYQINYYLDEDNAWALSIDELRRSLNESRKLCDPRALVVINPGNPTGSVLTRENIEKIIKFAYEEKLLLMADEVYQDNVYAGTPFHSIKKVMMEMSGPYKNMELASFMSASKGYMGECGLRGGYVELINLDPEVKKNFLKFISARLCSSVLGQATMDCVVNPPQEGEPSYDLFIKEKMAVLQSLKERALLVEKTFNNMKGMKCNVVAGAMYAFPRLTLPEKAIKKAKSLGQAPDFFYAMQLLESTGICVVPGSGFGQIPGTNHFRTTILPQTEKLKVMLKKLEEFHDNFLEEYK</sequence>
<comment type="subunit">
    <text evidence="2">Homodimer.</text>
</comment>
<keyword evidence="4" id="KW-0808">Transferase</keyword>
<dbReference type="FunFam" id="1.10.287.1970:FF:000001">
    <property type="entry name" value="Alanine aminotransferase 2"/>
    <property type="match status" value="1"/>
</dbReference>
<dbReference type="EC" id="2.6.1.2" evidence="8"/>
<keyword evidence="12" id="KW-1185">Reference proteome</keyword>
<evidence type="ECO:0000256" key="6">
    <source>
        <dbReference type="ARBA" id="ARBA00025708"/>
    </source>
</evidence>
<dbReference type="Proteomes" id="UP001054837">
    <property type="component" value="Unassembled WGS sequence"/>
</dbReference>
<evidence type="ECO:0000313" key="11">
    <source>
        <dbReference type="EMBL" id="GIY68491.1"/>
    </source>
</evidence>
<gene>
    <name evidence="11" type="primary">gpt2</name>
    <name evidence="11" type="ORF">CDAR_398411</name>
</gene>
<keyword evidence="3 11" id="KW-0032">Aminotransferase</keyword>
<evidence type="ECO:0000256" key="2">
    <source>
        <dbReference type="ARBA" id="ARBA00011738"/>
    </source>
</evidence>
<dbReference type="Pfam" id="PF00155">
    <property type="entry name" value="Aminotran_1_2"/>
    <property type="match status" value="1"/>
</dbReference>
<protein>
    <recommendedName>
        <fullName evidence="8">alanine transaminase</fullName>
        <ecNumber evidence="8">2.6.1.2</ecNumber>
    </recommendedName>
</protein>
<dbReference type="FunFam" id="3.90.1150.10:FF:000010">
    <property type="entry name" value="Alanine aminotransferase 2"/>
    <property type="match status" value="1"/>
</dbReference>
<comment type="pathway">
    <text evidence="6">Amino-acid degradation; L-alanine degradation via transaminase pathway; pyruvate from L-alanine: step 1/1.</text>
</comment>
<dbReference type="AlphaFoldDB" id="A0AAV4VF09"/>
<dbReference type="InterPro" id="IPR015421">
    <property type="entry name" value="PyrdxlP-dep_Trfase_major"/>
</dbReference>
<evidence type="ECO:0000256" key="7">
    <source>
        <dbReference type="ARBA" id="ARBA00025785"/>
    </source>
</evidence>
<proteinExistence type="inferred from homology"/>
<feature type="domain" description="Aminotransferase class I/classII large" evidence="10">
    <location>
        <begin position="126"/>
        <end position="520"/>
    </location>
</feature>
<dbReference type="GO" id="GO:0030170">
    <property type="term" value="F:pyridoxal phosphate binding"/>
    <property type="evidence" value="ECO:0007669"/>
    <property type="project" value="InterPro"/>
</dbReference>
<dbReference type="FunFam" id="3.40.640.10:FF:000012">
    <property type="entry name" value="alanine aminotransferase 2"/>
    <property type="match status" value="1"/>
</dbReference>
<dbReference type="PANTHER" id="PTHR11751:SF29">
    <property type="entry name" value="ALANINE TRANSAMINASE"/>
    <property type="match status" value="1"/>
</dbReference>
<evidence type="ECO:0000256" key="8">
    <source>
        <dbReference type="ARBA" id="ARBA00026106"/>
    </source>
</evidence>
<evidence type="ECO:0000256" key="4">
    <source>
        <dbReference type="ARBA" id="ARBA00022679"/>
    </source>
</evidence>
<dbReference type="Gene3D" id="3.40.640.10">
    <property type="entry name" value="Type I PLP-dependent aspartate aminotransferase-like (Major domain)"/>
    <property type="match status" value="1"/>
</dbReference>
<organism evidence="11 12">
    <name type="scientific">Caerostris darwini</name>
    <dbReference type="NCBI Taxonomy" id="1538125"/>
    <lineage>
        <taxon>Eukaryota</taxon>
        <taxon>Metazoa</taxon>
        <taxon>Ecdysozoa</taxon>
        <taxon>Arthropoda</taxon>
        <taxon>Chelicerata</taxon>
        <taxon>Arachnida</taxon>
        <taxon>Araneae</taxon>
        <taxon>Araneomorphae</taxon>
        <taxon>Entelegynae</taxon>
        <taxon>Araneoidea</taxon>
        <taxon>Araneidae</taxon>
        <taxon>Caerostris</taxon>
    </lineage>
</organism>
<dbReference type="InterPro" id="IPR015424">
    <property type="entry name" value="PyrdxlP-dep_Trfase"/>
</dbReference>
<evidence type="ECO:0000256" key="9">
    <source>
        <dbReference type="ARBA" id="ARBA00047412"/>
    </source>
</evidence>
<evidence type="ECO:0000313" key="12">
    <source>
        <dbReference type="Proteomes" id="UP001054837"/>
    </source>
</evidence>
<dbReference type="InterPro" id="IPR004839">
    <property type="entry name" value="Aminotransferase_I/II_large"/>
</dbReference>
<dbReference type="Gene3D" id="1.10.287.1970">
    <property type="match status" value="1"/>
</dbReference>
<dbReference type="SUPFAM" id="SSF53383">
    <property type="entry name" value="PLP-dependent transferases"/>
    <property type="match status" value="1"/>
</dbReference>
<dbReference type="Gene3D" id="3.90.1150.10">
    <property type="entry name" value="Aspartate Aminotransferase, domain 1"/>
    <property type="match status" value="1"/>
</dbReference>
<evidence type="ECO:0000256" key="1">
    <source>
        <dbReference type="ARBA" id="ARBA00001933"/>
    </source>
</evidence>
<keyword evidence="5" id="KW-0663">Pyridoxal phosphate</keyword>
<dbReference type="GO" id="GO:0004021">
    <property type="term" value="F:L-alanine:2-oxoglutarate aminotransferase activity"/>
    <property type="evidence" value="ECO:0007669"/>
    <property type="project" value="UniProtKB-EC"/>
</dbReference>
<dbReference type="CDD" id="cd00609">
    <property type="entry name" value="AAT_like"/>
    <property type="match status" value="1"/>
</dbReference>
<comment type="cofactor">
    <cofactor evidence="1">
        <name>pyridoxal 5'-phosphate</name>
        <dbReference type="ChEBI" id="CHEBI:597326"/>
    </cofactor>
</comment>